<gene>
    <name evidence="2" type="ORF">MSAN_01094200</name>
</gene>
<accession>A0A8H6YTG8</accession>
<dbReference type="OrthoDB" id="10455835at2759"/>
<evidence type="ECO:0000313" key="2">
    <source>
        <dbReference type="EMBL" id="KAF7364339.1"/>
    </source>
</evidence>
<evidence type="ECO:0000313" key="3">
    <source>
        <dbReference type="Proteomes" id="UP000623467"/>
    </source>
</evidence>
<evidence type="ECO:0000256" key="1">
    <source>
        <dbReference type="SAM" id="MobiDB-lite"/>
    </source>
</evidence>
<protein>
    <submittedName>
        <fullName evidence="2">Uncharacterized protein</fullName>
    </submittedName>
</protein>
<proteinExistence type="predicted"/>
<dbReference type="AlphaFoldDB" id="A0A8H6YTG8"/>
<organism evidence="2 3">
    <name type="scientific">Mycena sanguinolenta</name>
    <dbReference type="NCBI Taxonomy" id="230812"/>
    <lineage>
        <taxon>Eukaryota</taxon>
        <taxon>Fungi</taxon>
        <taxon>Dikarya</taxon>
        <taxon>Basidiomycota</taxon>
        <taxon>Agaricomycotina</taxon>
        <taxon>Agaricomycetes</taxon>
        <taxon>Agaricomycetidae</taxon>
        <taxon>Agaricales</taxon>
        <taxon>Marasmiineae</taxon>
        <taxon>Mycenaceae</taxon>
        <taxon>Mycena</taxon>
    </lineage>
</organism>
<feature type="region of interest" description="Disordered" evidence="1">
    <location>
        <begin position="120"/>
        <end position="165"/>
    </location>
</feature>
<keyword evidence="3" id="KW-1185">Reference proteome</keyword>
<feature type="region of interest" description="Disordered" evidence="1">
    <location>
        <begin position="178"/>
        <end position="248"/>
    </location>
</feature>
<sequence length="248" mass="26841">MHPYASAASSVYSNESNATLTLSGTVYSNESNATLTPSEIAPSEFISAYDSGWFPEPSTPTQRLNAGLAAAIGSARLPKRSSFKSLLSLGRRKPKPPIATPYNYELPRIEQTDFDFAPTFDKSEPETTISNSLPSLPLGTRPPRKSKSVVFSAKGKHKEPVDEAELPNFFESEADLVDETDTDRDSQSPPASSAYATFSEARTSTETLVRARSPHNTTVEVRRVSHQGQGRCGHRGAARTCSVRSASV</sequence>
<feature type="compositionally biased region" description="Polar residues" evidence="1">
    <location>
        <begin position="187"/>
        <end position="207"/>
    </location>
</feature>
<name>A0A8H6YTG8_9AGAR</name>
<reference evidence="2" key="1">
    <citation type="submission" date="2020-05" db="EMBL/GenBank/DDBJ databases">
        <title>Mycena genomes resolve the evolution of fungal bioluminescence.</title>
        <authorList>
            <person name="Tsai I.J."/>
        </authorList>
    </citation>
    <scope>NUCLEOTIDE SEQUENCE</scope>
    <source>
        <strain evidence="2">160909Yilan</strain>
    </source>
</reference>
<dbReference type="Proteomes" id="UP000623467">
    <property type="component" value="Unassembled WGS sequence"/>
</dbReference>
<comment type="caution">
    <text evidence="2">The sequence shown here is derived from an EMBL/GenBank/DDBJ whole genome shotgun (WGS) entry which is preliminary data.</text>
</comment>
<dbReference type="EMBL" id="JACAZH010000007">
    <property type="protein sequence ID" value="KAF7364339.1"/>
    <property type="molecule type" value="Genomic_DNA"/>
</dbReference>